<evidence type="ECO:0000313" key="3">
    <source>
        <dbReference type="EMBL" id="QCZ36463.1"/>
    </source>
</evidence>
<dbReference type="RefSeq" id="WP_139591946.1">
    <property type="nucleotide sequence ID" value="NZ_CP040825.1"/>
</dbReference>
<evidence type="ECO:0000256" key="1">
    <source>
        <dbReference type="SAM" id="Coils"/>
    </source>
</evidence>
<feature type="coiled-coil region" evidence="1">
    <location>
        <begin position="40"/>
        <end position="102"/>
    </location>
</feature>
<keyword evidence="1" id="KW-0175">Coiled coil</keyword>
<feature type="signal peptide" evidence="2">
    <location>
        <begin position="1"/>
        <end position="20"/>
    </location>
</feature>
<evidence type="ECO:0000256" key="2">
    <source>
        <dbReference type="SAM" id="SignalP"/>
    </source>
</evidence>
<dbReference type="NCBIfam" id="NF045850">
    <property type="entry name" value="ABC_Mplas_LP"/>
    <property type="match status" value="1"/>
</dbReference>
<proteinExistence type="predicted"/>
<organism evidence="3 4">
    <name type="scientific">Mycoplasma nasistruthionis</name>
    <dbReference type="NCBI Taxonomy" id="353852"/>
    <lineage>
        <taxon>Bacteria</taxon>
        <taxon>Bacillati</taxon>
        <taxon>Mycoplasmatota</taxon>
        <taxon>Mollicutes</taxon>
        <taxon>Mycoplasmataceae</taxon>
        <taxon>Mycoplasma</taxon>
    </lineage>
</organism>
<keyword evidence="2" id="KW-0732">Signal</keyword>
<evidence type="ECO:0000313" key="4">
    <source>
        <dbReference type="Proteomes" id="UP000305457"/>
    </source>
</evidence>
<feature type="coiled-coil region" evidence="1">
    <location>
        <begin position="158"/>
        <end position="216"/>
    </location>
</feature>
<feature type="coiled-coil region" evidence="1">
    <location>
        <begin position="256"/>
        <end position="283"/>
    </location>
</feature>
<dbReference type="OrthoDB" id="395154at2"/>
<dbReference type="Proteomes" id="UP000305457">
    <property type="component" value="Chromosome"/>
</dbReference>
<dbReference type="PROSITE" id="PS51257">
    <property type="entry name" value="PROKAR_LIPOPROTEIN"/>
    <property type="match status" value="1"/>
</dbReference>
<gene>
    <name evidence="3" type="ORF">FG904_00270</name>
</gene>
<dbReference type="KEGG" id="mnh:FG904_00270"/>
<protein>
    <submittedName>
        <fullName evidence="3">Uncharacterized protein</fullName>
    </submittedName>
</protein>
<accession>A0A5B7XX12</accession>
<dbReference type="EMBL" id="CP040825">
    <property type="protein sequence ID" value="QCZ36463.1"/>
    <property type="molecule type" value="Genomic_DNA"/>
</dbReference>
<name>A0A5B7XX12_9MOLU</name>
<feature type="chain" id="PRO_5023057322" evidence="2">
    <location>
        <begin position="21"/>
        <end position="1288"/>
    </location>
</feature>
<sequence length="1288" mass="145340">MKKWWLLPVASTSLILPALALSCKNTSSERTLNFLSEKQVAEYQQKAQQYSKQALDALAEFNKYSKQKQQLEQQADLLIFSLQDLNSDLLAAKTKLFNLQAKKELLSLALASSDFTQLEAKAKEYSNSEFKIQDFLNSEFNSYLNKSYGDEQNHLPTLKQITDRAKSLESNLNTLKQTLDNKNINLALLKDKQNKTEQENAQITALESEIQASKEQQSTISQELTQNSESMLVVQNHIYQDLKQQASDQSMLDAQIAQQNQSNQEVQQQINTKQQELSTKKAEINKQISDQGLNEKIQSAFDTYSKATDEQRKYNGLLVQNDISAYSYSTKDANFDETGANSDPKYLSKQEVNKIVFPNEPFVNSPVSDSFAKNGVFQIDTNSQYSPGYAPFDNTVSFGNRQANISDTVSISFVSAERIGKTKLKASDKWKLNENGVPVKVKVENIISPTVLRYKLELADAIILKVPNESGQLVEMVFDSDDAGLIPAPTEVVVEDKLDENGNPVLDENGQVVKETNKYFASAEVRRFSSNPKSINSQHFFDVLNKSTELKFRVRPGHFWTDAKGNRTKYPIVAKDFYLGLLRTQMWDTPYRLSHGGSRETDNDVRSMLINPGRFLDPRANYGNKYLFSLFNVSFDDLLKPEKSLSEDDNYTYFTIHREDESVPITQFDKVLENVSSSYEFIPAPSEYIINTSKANAETVISQKDLSDAQLKAIKSSIQNAKGLAKLSGIYWYGLSVDDTLYSGKYIGEDFNPDTLTISTVINKNYWDTEYVNDLTTIKKFSNKYASAPVEPATYSDLSYFSYLSGQKATYPFTTLSKANRDAVNKDPEGYGIAYIRALSKNTLVNTFFWSILPKEGTSAPYYNDEYAYTMWGMSAAESISTSSKNAIREATAGTGGEFRSILTAAIDWNSIASIQRSPQPVKPWITGLSPDSKINEQNDTETTVPNNLRDNNDLINAVFVVDSETGQRVDFGELGSLIKPSFTNNVNVSASDVAKSVVYSQLQERMKNLLDRVYAKFNIPSTNKISFDIYYRYLNYPDPVINALDLVIAAWNGLDPRMNVNFVKPTTEQWRNYWTGTSPFSLAGWGYDYDGIGSGIDGYSLNAKIIPTLFAIVADPEYAAKMQNLYPQLYKAAQYLKEFVQMNRFRPSISLDDFTNKLTNSNVQDIEHYFGSFKYENDGFVELSAEEASQYVDISVFSSRFWLNYTTSPVIDDPQNPGQKKIIDRLDLVELAQEVSNLAGAIPDINLAVSTQKYSKTLINPNYIVPTNFSDYDDFQRYRTVNGVRPK</sequence>
<reference evidence="3 4" key="1">
    <citation type="submission" date="2019-06" db="EMBL/GenBank/DDBJ databases">
        <title>Mycoplasma sp. 2F1A isolated from ostrich.</title>
        <authorList>
            <person name="Spergser J."/>
        </authorList>
    </citation>
    <scope>NUCLEOTIDE SEQUENCE [LARGE SCALE GENOMIC DNA]</scope>
    <source>
        <strain evidence="3 4">2F1A</strain>
    </source>
</reference>